<keyword evidence="3" id="KW-1185">Reference proteome</keyword>
<protein>
    <submittedName>
        <fullName evidence="2">Uncharacterized protein</fullName>
    </submittedName>
</protein>
<dbReference type="AlphaFoldDB" id="A0A9W8GIJ7"/>
<dbReference type="InterPro" id="IPR024368">
    <property type="entry name" value="Ecl1/2/3"/>
</dbReference>
<name>A0A9W8GIJ7_9FUNG</name>
<gene>
    <name evidence="2" type="ORF">IWW39_001135</name>
</gene>
<comment type="caution">
    <text evidence="2">The sequence shown here is derived from an EMBL/GenBank/DDBJ whole genome shotgun (WGS) entry which is preliminary data.</text>
</comment>
<evidence type="ECO:0000313" key="2">
    <source>
        <dbReference type="EMBL" id="KAJ2689911.1"/>
    </source>
</evidence>
<proteinExistence type="predicted"/>
<evidence type="ECO:0000313" key="3">
    <source>
        <dbReference type="Proteomes" id="UP001151516"/>
    </source>
</evidence>
<dbReference type="OrthoDB" id="5599072at2759"/>
<dbReference type="EMBL" id="JANBTX010000018">
    <property type="protein sequence ID" value="KAJ2689911.1"/>
    <property type="molecule type" value="Genomic_DNA"/>
</dbReference>
<evidence type="ECO:0000256" key="1">
    <source>
        <dbReference type="SAM" id="MobiDB-lite"/>
    </source>
</evidence>
<reference evidence="2" key="1">
    <citation type="submission" date="2022-07" db="EMBL/GenBank/DDBJ databases">
        <title>Phylogenomic reconstructions and comparative analyses of Kickxellomycotina fungi.</title>
        <authorList>
            <person name="Reynolds N.K."/>
            <person name="Stajich J.E."/>
            <person name="Barry K."/>
            <person name="Grigoriev I.V."/>
            <person name="Crous P."/>
            <person name="Smith M.E."/>
        </authorList>
    </citation>
    <scope>NUCLEOTIDE SEQUENCE</scope>
    <source>
        <strain evidence="2">CBS 109367</strain>
    </source>
</reference>
<feature type="region of interest" description="Disordered" evidence="1">
    <location>
        <begin position="60"/>
        <end position="80"/>
    </location>
</feature>
<dbReference type="Pfam" id="PF12855">
    <property type="entry name" value="Ecl1"/>
    <property type="match status" value="1"/>
</dbReference>
<sequence>MDTNWCTFCGKHIDCSDDALYCGESCRDQDRCGMAATTPISASFEYFSMGSPRASASFSNGSSSPAWGAQPAMRERSPSLTPMSALDLSARLPCHTPAYSSSSSSSRASVTSLFIPSPTLGPSVLDLRSIRPAPSSLPSGHQLLAM</sequence>
<organism evidence="2 3">
    <name type="scientific">Coemansia spiralis</name>
    <dbReference type="NCBI Taxonomy" id="417178"/>
    <lineage>
        <taxon>Eukaryota</taxon>
        <taxon>Fungi</taxon>
        <taxon>Fungi incertae sedis</taxon>
        <taxon>Zoopagomycota</taxon>
        <taxon>Kickxellomycotina</taxon>
        <taxon>Kickxellomycetes</taxon>
        <taxon>Kickxellales</taxon>
        <taxon>Kickxellaceae</taxon>
        <taxon>Coemansia</taxon>
    </lineage>
</organism>
<accession>A0A9W8GIJ7</accession>
<dbReference type="Proteomes" id="UP001151516">
    <property type="component" value="Unassembled WGS sequence"/>
</dbReference>